<comment type="similarity">
    <text evidence="1">Belongs to the LysR transcriptional regulatory family.</text>
</comment>
<sequence>MELLQLKYFQVVAKFQHITKAAKELNISQPSLSIMISRLEAELGTPLFDRKARNIELNEAGKMFLKRVNTIFSEIKSAKLEIEKKIKLDENSISLVTGNARFLFGILTEFLTSYPEVTIHQFLGNRNISQDRLMTGEVDFSMTSPPIDSKEIETVILKEDEIVLVVPPNHRFSDRKSILLSEAKEENFISIARAYTYRSITDNLCSLAGFTPNIIFEVDDVLIYEMLHLGRGVALIPKSICEMYSNSPLVVIPIEKPVCNFTIGLSWLKNKYLTKAAESFKDFVIEYYRNK</sequence>
<dbReference type="Proteomes" id="UP000627781">
    <property type="component" value="Unassembled WGS sequence"/>
</dbReference>
<keyword evidence="2" id="KW-0805">Transcription regulation</keyword>
<evidence type="ECO:0000256" key="2">
    <source>
        <dbReference type="ARBA" id="ARBA00023015"/>
    </source>
</evidence>
<dbReference type="EMBL" id="JACSRA010000014">
    <property type="protein sequence ID" value="MBD7911750.1"/>
    <property type="molecule type" value="Genomic_DNA"/>
</dbReference>
<dbReference type="PANTHER" id="PTHR30419">
    <property type="entry name" value="HTH-TYPE TRANSCRIPTIONAL REGULATOR YBHD"/>
    <property type="match status" value="1"/>
</dbReference>
<dbReference type="InterPro" id="IPR036390">
    <property type="entry name" value="WH_DNA-bd_sf"/>
</dbReference>
<gene>
    <name evidence="6" type="ORF">H9661_10305</name>
</gene>
<dbReference type="PANTHER" id="PTHR30419:SF28">
    <property type="entry name" value="HTH-TYPE TRANSCRIPTIONAL REGULATOR BSDA"/>
    <property type="match status" value="1"/>
</dbReference>
<dbReference type="PRINTS" id="PR00039">
    <property type="entry name" value="HTHLYSR"/>
</dbReference>
<dbReference type="InterPro" id="IPR000847">
    <property type="entry name" value="LysR_HTH_N"/>
</dbReference>
<dbReference type="SUPFAM" id="SSF53850">
    <property type="entry name" value="Periplasmic binding protein-like II"/>
    <property type="match status" value="1"/>
</dbReference>
<feature type="domain" description="HTH lysR-type" evidence="5">
    <location>
        <begin position="1"/>
        <end position="58"/>
    </location>
</feature>
<name>A0ABR8PU97_9CLOT</name>
<dbReference type="InterPro" id="IPR036388">
    <property type="entry name" value="WH-like_DNA-bd_sf"/>
</dbReference>
<evidence type="ECO:0000256" key="4">
    <source>
        <dbReference type="ARBA" id="ARBA00023163"/>
    </source>
</evidence>
<keyword evidence="3" id="KW-0238">DNA-binding</keyword>
<evidence type="ECO:0000313" key="6">
    <source>
        <dbReference type="EMBL" id="MBD7911750.1"/>
    </source>
</evidence>
<dbReference type="Pfam" id="PF00126">
    <property type="entry name" value="HTH_1"/>
    <property type="match status" value="1"/>
</dbReference>
<dbReference type="CDD" id="cd05466">
    <property type="entry name" value="PBP2_LTTR_substrate"/>
    <property type="match status" value="1"/>
</dbReference>
<organism evidence="6 7">
    <name type="scientific">Clostridium cibarium</name>
    <dbReference type="NCBI Taxonomy" id="2762247"/>
    <lineage>
        <taxon>Bacteria</taxon>
        <taxon>Bacillati</taxon>
        <taxon>Bacillota</taxon>
        <taxon>Clostridia</taxon>
        <taxon>Eubacteriales</taxon>
        <taxon>Clostridiaceae</taxon>
        <taxon>Clostridium</taxon>
    </lineage>
</organism>
<dbReference type="Pfam" id="PF03466">
    <property type="entry name" value="LysR_substrate"/>
    <property type="match status" value="1"/>
</dbReference>
<reference evidence="6 7" key="1">
    <citation type="submission" date="2020-08" db="EMBL/GenBank/DDBJ databases">
        <title>A Genomic Blueprint of the Chicken Gut Microbiome.</title>
        <authorList>
            <person name="Gilroy R."/>
            <person name="Ravi A."/>
            <person name="Getino M."/>
            <person name="Pursley I."/>
            <person name="Horton D.L."/>
            <person name="Alikhan N.-F."/>
            <person name="Baker D."/>
            <person name="Gharbi K."/>
            <person name="Hall N."/>
            <person name="Watson M."/>
            <person name="Adriaenssens E.M."/>
            <person name="Foster-Nyarko E."/>
            <person name="Jarju S."/>
            <person name="Secka A."/>
            <person name="Antonio M."/>
            <person name="Oren A."/>
            <person name="Chaudhuri R."/>
            <person name="La Ragione R.M."/>
            <person name="Hildebrand F."/>
            <person name="Pallen M.J."/>
        </authorList>
    </citation>
    <scope>NUCLEOTIDE SEQUENCE [LARGE SCALE GENOMIC DNA]</scope>
    <source>
        <strain evidence="6 7">Sa3CVN1</strain>
    </source>
</reference>
<proteinExistence type="inferred from homology"/>
<dbReference type="Gene3D" id="3.40.190.290">
    <property type="match status" value="1"/>
</dbReference>
<dbReference type="Gene3D" id="1.10.10.10">
    <property type="entry name" value="Winged helix-like DNA-binding domain superfamily/Winged helix DNA-binding domain"/>
    <property type="match status" value="1"/>
</dbReference>
<keyword evidence="7" id="KW-1185">Reference proteome</keyword>
<comment type="caution">
    <text evidence="6">The sequence shown here is derived from an EMBL/GenBank/DDBJ whole genome shotgun (WGS) entry which is preliminary data.</text>
</comment>
<dbReference type="PROSITE" id="PS50931">
    <property type="entry name" value="HTH_LYSR"/>
    <property type="match status" value="1"/>
</dbReference>
<protein>
    <submittedName>
        <fullName evidence="6">LysR family transcriptional regulator</fullName>
    </submittedName>
</protein>
<accession>A0ABR8PU97</accession>
<dbReference type="InterPro" id="IPR005119">
    <property type="entry name" value="LysR_subst-bd"/>
</dbReference>
<evidence type="ECO:0000256" key="1">
    <source>
        <dbReference type="ARBA" id="ARBA00009437"/>
    </source>
</evidence>
<dbReference type="SUPFAM" id="SSF46785">
    <property type="entry name" value="Winged helix' DNA-binding domain"/>
    <property type="match status" value="1"/>
</dbReference>
<keyword evidence="4" id="KW-0804">Transcription</keyword>
<evidence type="ECO:0000256" key="3">
    <source>
        <dbReference type="ARBA" id="ARBA00023125"/>
    </source>
</evidence>
<evidence type="ECO:0000313" key="7">
    <source>
        <dbReference type="Proteomes" id="UP000627781"/>
    </source>
</evidence>
<evidence type="ECO:0000259" key="5">
    <source>
        <dbReference type="PROSITE" id="PS50931"/>
    </source>
</evidence>
<dbReference type="RefSeq" id="WP_191768631.1">
    <property type="nucleotide sequence ID" value="NZ_JACSRA010000014.1"/>
</dbReference>
<dbReference type="InterPro" id="IPR050950">
    <property type="entry name" value="HTH-type_LysR_regulators"/>
</dbReference>